<dbReference type="InterPro" id="IPR037045">
    <property type="entry name" value="S8pro/Inhibitor_I9_sf"/>
</dbReference>
<dbReference type="InterPro" id="IPR011659">
    <property type="entry name" value="WD40"/>
</dbReference>
<evidence type="ECO:0000313" key="9">
    <source>
        <dbReference type="EMBL" id="GFE07531.1"/>
    </source>
</evidence>
<feature type="domain" description="Peptidase S8/S53" evidence="7">
    <location>
        <begin position="151"/>
        <end position="288"/>
    </location>
</feature>
<dbReference type="RefSeq" id="WP_308686580.1">
    <property type="nucleotide sequence ID" value="NZ_BLIN01000005.1"/>
</dbReference>
<feature type="region of interest" description="Disordered" evidence="6">
    <location>
        <begin position="373"/>
        <end position="403"/>
    </location>
</feature>
<dbReference type="PRINTS" id="PR00723">
    <property type="entry name" value="SUBTILISIN"/>
</dbReference>
<dbReference type="Pfam" id="PF00082">
    <property type="entry name" value="Peptidase_S8"/>
    <property type="match status" value="1"/>
</dbReference>
<dbReference type="GO" id="GO:0006508">
    <property type="term" value="P:proteolysis"/>
    <property type="evidence" value="ECO:0007669"/>
    <property type="project" value="UniProtKB-KW"/>
</dbReference>
<dbReference type="SUPFAM" id="SSF54897">
    <property type="entry name" value="Protease propeptides/inhibitors"/>
    <property type="match status" value="1"/>
</dbReference>
<dbReference type="SUPFAM" id="SSF82171">
    <property type="entry name" value="DPP6 N-terminal domain-like"/>
    <property type="match status" value="1"/>
</dbReference>
<evidence type="ECO:0000256" key="6">
    <source>
        <dbReference type="SAM" id="MobiDB-lite"/>
    </source>
</evidence>
<feature type="domain" description="Inhibitor I9" evidence="8">
    <location>
        <begin position="47"/>
        <end position="117"/>
    </location>
</feature>
<dbReference type="GO" id="GO:0005615">
    <property type="term" value="C:extracellular space"/>
    <property type="evidence" value="ECO:0007669"/>
    <property type="project" value="TreeGrafter"/>
</dbReference>
<dbReference type="Proteomes" id="UP000435837">
    <property type="component" value="Unassembled WGS sequence"/>
</dbReference>
<reference evidence="9 10" key="1">
    <citation type="submission" date="2019-12" db="EMBL/GenBank/DDBJ databases">
        <title>Whole genome shotgun sequence of Streptomyces caniferus NBRC 15389.</title>
        <authorList>
            <person name="Ichikawa N."/>
            <person name="Kimura A."/>
            <person name="Kitahashi Y."/>
            <person name="Komaki H."/>
            <person name="Tamura T."/>
        </authorList>
    </citation>
    <scope>NUCLEOTIDE SEQUENCE [LARGE SCALE GENOMIC DNA]</scope>
    <source>
        <strain evidence="9 10">NBRC 15389</strain>
    </source>
</reference>
<dbReference type="Gene3D" id="2.120.10.30">
    <property type="entry name" value="TolB, C-terminal domain"/>
    <property type="match status" value="1"/>
</dbReference>
<dbReference type="PROSITE" id="PS00137">
    <property type="entry name" value="SUBTILASE_HIS"/>
    <property type="match status" value="1"/>
</dbReference>
<dbReference type="InterPro" id="IPR023827">
    <property type="entry name" value="Peptidase_S8_Asp-AS"/>
</dbReference>
<feature type="region of interest" description="Disordered" evidence="6">
    <location>
        <begin position="710"/>
        <end position="729"/>
    </location>
</feature>
<gene>
    <name evidence="9" type="ORF">Scani_37990</name>
</gene>
<dbReference type="GO" id="GO:0004252">
    <property type="term" value="F:serine-type endopeptidase activity"/>
    <property type="evidence" value="ECO:0007669"/>
    <property type="project" value="InterPro"/>
</dbReference>
<evidence type="ECO:0008006" key="11">
    <source>
        <dbReference type="Google" id="ProtNLM"/>
    </source>
</evidence>
<dbReference type="Pfam" id="PF05922">
    <property type="entry name" value="Inhibitor_I9"/>
    <property type="match status" value="1"/>
</dbReference>
<comment type="caution">
    <text evidence="5">Lacks conserved residue(s) required for the propagation of feature annotation.</text>
</comment>
<dbReference type="Gene3D" id="3.40.50.200">
    <property type="entry name" value="Peptidase S8/S53 domain"/>
    <property type="match status" value="1"/>
</dbReference>
<dbReference type="InterPro" id="IPR011042">
    <property type="entry name" value="6-blade_b-propeller_TolB-like"/>
</dbReference>
<evidence type="ECO:0000256" key="5">
    <source>
        <dbReference type="PROSITE-ProRule" id="PRU01240"/>
    </source>
</evidence>
<dbReference type="InterPro" id="IPR036852">
    <property type="entry name" value="Peptidase_S8/S53_dom_sf"/>
</dbReference>
<dbReference type="PROSITE" id="PS00136">
    <property type="entry name" value="SUBTILASE_ASP"/>
    <property type="match status" value="1"/>
</dbReference>
<dbReference type="InterPro" id="IPR015500">
    <property type="entry name" value="Peptidase_S8_subtilisin-rel"/>
</dbReference>
<comment type="similarity">
    <text evidence="1 5">Belongs to the peptidase S8 family.</text>
</comment>
<proteinExistence type="inferred from homology"/>
<dbReference type="EMBL" id="BLIN01000005">
    <property type="protein sequence ID" value="GFE07531.1"/>
    <property type="molecule type" value="Genomic_DNA"/>
</dbReference>
<dbReference type="Gene3D" id="3.30.70.80">
    <property type="entry name" value="Peptidase S8 propeptide/proteinase inhibitor I9"/>
    <property type="match status" value="1"/>
</dbReference>
<evidence type="ECO:0000256" key="2">
    <source>
        <dbReference type="ARBA" id="ARBA00022670"/>
    </source>
</evidence>
<accession>A0A640SAQ1</accession>
<dbReference type="PANTHER" id="PTHR43806:SF11">
    <property type="entry name" value="CEREVISIN-RELATED"/>
    <property type="match status" value="1"/>
</dbReference>
<evidence type="ECO:0000256" key="1">
    <source>
        <dbReference type="ARBA" id="ARBA00011073"/>
    </source>
</evidence>
<evidence type="ECO:0000313" key="10">
    <source>
        <dbReference type="Proteomes" id="UP000435837"/>
    </source>
</evidence>
<name>A0A640SAQ1_9ACTN</name>
<keyword evidence="4" id="KW-0720">Serine protease</keyword>
<dbReference type="InterPro" id="IPR022398">
    <property type="entry name" value="Peptidase_S8_His-AS"/>
</dbReference>
<dbReference type="InterPro" id="IPR010259">
    <property type="entry name" value="S8pro/Inhibitor_I9"/>
</dbReference>
<evidence type="ECO:0000256" key="3">
    <source>
        <dbReference type="ARBA" id="ARBA00022801"/>
    </source>
</evidence>
<organism evidence="9 10">
    <name type="scientific">Streptomyces caniferus</name>
    <dbReference type="NCBI Taxonomy" id="285557"/>
    <lineage>
        <taxon>Bacteria</taxon>
        <taxon>Bacillati</taxon>
        <taxon>Actinomycetota</taxon>
        <taxon>Actinomycetes</taxon>
        <taxon>Kitasatosporales</taxon>
        <taxon>Streptomycetaceae</taxon>
        <taxon>Streptomyces</taxon>
    </lineage>
</organism>
<dbReference type="InterPro" id="IPR000209">
    <property type="entry name" value="Peptidase_S8/S53_dom"/>
</dbReference>
<feature type="compositionally biased region" description="Basic residues" evidence="6">
    <location>
        <begin position="373"/>
        <end position="388"/>
    </location>
</feature>
<sequence length="729" mass="77974">MPLRISRLATVVALSTAVPLLAGYVSYAEDASPVSTVRTSGHALPGRYIVVLKDRTLSARSVRDESARLVKAHGGAVRQTYGTVLKGYAAAMSADQARRVAADPGVAYVEEDAEVQASAVQSNPPSWGLDRVDQESLPLDKSYSYATTASGVTAYVVDTGIRTSHSQFQGRASVGADEVGDGQNGQDCAGHGTHVAGTVGGKDYGVAKGVKPVSVRALNCSGKGSSSSIIAAADWITALADKPAVVNMSINRSKNSSEDSAIKKSIASGVTWVVSSGNDGADACNNSPGDIARAVVLPAVRHGRHRPHPLLLRHLLRRHRRCPHGTRRPRPVARTAHHRDGVGADRAGAGLFRLVRRVRCRLVAVERRPRHRCGRLRRTARRRAHRGRPGPPPSRGGHRMTRRRPLLLVTVATVVLTVLATLAIRHAARPTAAAHAGSSVSVAPGPRIIARSTAPGSRDHLISVGAHRPGARRLTSPVTCTRVHASGGTALCLRLDGDLKTYELAVMDRDLKVRRTLPLVGVPNRARVSPSGRMVAWTVFVAGDSYNGGRFSTRAGILDTRTQWLVPTLEDWHVTLHGKPYTAVDLNIWGVTFAPDDRHFYATLSTKGHRYLVRGDLAHRTLRALRANVECPSLSPDGTRIAFKSARDDQPSHGWRLSVLDVATNRVTPLAETRSVDDQAAWLDGRTVAYALPSGRARADVWRVPADGSGTPRMLLHDADSPAALGGAS</sequence>
<dbReference type="SUPFAM" id="SSF52743">
    <property type="entry name" value="Subtilisin-like"/>
    <property type="match status" value="1"/>
</dbReference>
<keyword evidence="3" id="KW-0378">Hydrolase</keyword>
<dbReference type="Pfam" id="PF07676">
    <property type="entry name" value="PD40"/>
    <property type="match status" value="1"/>
</dbReference>
<dbReference type="PANTHER" id="PTHR43806">
    <property type="entry name" value="PEPTIDASE S8"/>
    <property type="match status" value="1"/>
</dbReference>
<evidence type="ECO:0000256" key="4">
    <source>
        <dbReference type="ARBA" id="ARBA00022825"/>
    </source>
</evidence>
<dbReference type="InterPro" id="IPR050131">
    <property type="entry name" value="Peptidase_S8_subtilisin-like"/>
</dbReference>
<dbReference type="PROSITE" id="PS51892">
    <property type="entry name" value="SUBTILASE"/>
    <property type="match status" value="1"/>
</dbReference>
<keyword evidence="2" id="KW-0645">Protease</keyword>
<comment type="caution">
    <text evidence="9">The sequence shown here is derived from an EMBL/GenBank/DDBJ whole genome shotgun (WGS) entry which is preliminary data.</text>
</comment>
<dbReference type="AlphaFoldDB" id="A0A640SAQ1"/>
<evidence type="ECO:0000259" key="7">
    <source>
        <dbReference type="Pfam" id="PF00082"/>
    </source>
</evidence>
<protein>
    <recommendedName>
        <fullName evidence="11">Peptidase S8/S53 domain-containing protein</fullName>
    </recommendedName>
</protein>
<evidence type="ECO:0000259" key="8">
    <source>
        <dbReference type="Pfam" id="PF05922"/>
    </source>
</evidence>